<proteinExistence type="inferred from homology"/>
<evidence type="ECO:0000256" key="4">
    <source>
        <dbReference type="ARBA" id="ARBA00022989"/>
    </source>
</evidence>
<comment type="caution">
    <text evidence="10">The sequence shown here is derived from an EMBL/GenBank/DDBJ whole genome shotgun (WGS) entry which is preliminary data.</text>
</comment>
<dbReference type="GO" id="GO:0005384">
    <property type="term" value="F:manganese ion transmembrane transporter activity"/>
    <property type="evidence" value="ECO:0007669"/>
    <property type="project" value="UniProtKB-UniRule"/>
</dbReference>
<evidence type="ECO:0000256" key="9">
    <source>
        <dbReference type="SAM" id="MobiDB-lite"/>
    </source>
</evidence>
<reference evidence="10" key="2">
    <citation type="journal article" date="2021" name="PeerJ">
        <title>Extensive microbial diversity within the chicken gut microbiome revealed by metagenomics and culture.</title>
        <authorList>
            <person name="Gilroy R."/>
            <person name="Ravi A."/>
            <person name="Getino M."/>
            <person name="Pursley I."/>
            <person name="Horton D.L."/>
            <person name="Alikhan N.F."/>
            <person name="Baker D."/>
            <person name="Gharbi K."/>
            <person name="Hall N."/>
            <person name="Watson M."/>
            <person name="Adriaenssens E.M."/>
            <person name="Foster-Nyarko E."/>
            <person name="Jarju S."/>
            <person name="Secka A."/>
            <person name="Antonio M."/>
            <person name="Oren A."/>
            <person name="Chaudhuri R.R."/>
            <person name="La Ragione R."/>
            <person name="Hildebrand F."/>
            <person name="Pallen M.J."/>
        </authorList>
    </citation>
    <scope>NUCLEOTIDE SEQUENCE</scope>
    <source>
        <strain evidence="10">517</strain>
    </source>
</reference>
<comment type="function">
    <text evidence="8">Probably functions as a manganese efflux pump.</text>
</comment>
<evidence type="ECO:0000313" key="10">
    <source>
        <dbReference type="EMBL" id="MBO8423456.1"/>
    </source>
</evidence>
<comment type="subcellular location">
    <subcellularLocation>
        <location evidence="8">Cell membrane</location>
        <topology evidence="8">Multi-pass membrane protein</topology>
    </subcellularLocation>
</comment>
<dbReference type="PANTHER" id="PTHR35529">
    <property type="entry name" value="MANGANESE EFFLUX PUMP MNTP-RELATED"/>
    <property type="match status" value="1"/>
</dbReference>
<evidence type="ECO:0000256" key="8">
    <source>
        <dbReference type="HAMAP-Rule" id="MF_01521"/>
    </source>
</evidence>
<feature type="transmembrane region" description="Helical" evidence="8">
    <location>
        <begin position="36"/>
        <end position="58"/>
    </location>
</feature>
<evidence type="ECO:0000256" key="2">
    <source>
        <dbReference type="ARBA" id="ARBA00022475"/>
    </source>
</evidence>
<feature type="region of interest" description="Disordered" evidence="9">
    <location>
        <begin position="100"/>
        <end position="132"/>
    </location>
</feature>
<evidence type="ECO:0000256" key="3">
    <source>
        <dbReference type="ARBA" id="ARBA00022692"/>
    </source>
</evidence>
<dbReference type="InterPro" id="IPR003810">
    <property type="entry name" value="Mntp/YtaF"/>
</dbReference>
<sequence length="237" mass="25333">MYIWELILIAVSLSADAFAVSMCRGLEMRRVNVRHAFVIALFFGLFQAAMPVIGYFAAKLVADYITAYDHWIAFGLLTLLGAKMIYDGIKEGVEERKRREAKKLTETASVTPDTDGETAPEEASGANSVPPSSCACKGDVAAGAAREKLDIKKLLVMSVATSIDALAIGVTFAFLNVNLWLAVSLIGGITFALSLTGVFLGHCIGAKFKDKATVFGGVVLVLIGLKILLEHLGVISF</sequence>
<keyword evidence="2 8" id="KW-1003">Cell membrane</keyword>
<dbReference type="Proteomes" id="UP000727857">
    <property type="component" value="Unassembled WGS sequence"/>
</dbReference>
<dbReference type="EMBL" id="JADINF010000007">
    <property type="protein sequence ID" value="MBO8423456.1"/>
    <property type="molecule type" value="Genomic_DNA"/>
</dbReference>
<feature type="transmembrane region" description="Helical" evidence="8">
    <location>
        <begin position="6"/>
        <end position="24"/>
    </location>
</feature>
<name>A0A940DF93_9FIRM</name>
<gene>
    <name evidence="8" type="primary">mntP</name>
    <name evidence="10" type="ORF">IAB16_00320</name>
</gene>
<organism evidence="10 11">
    <name type="scientific">Candidatus Stercoripulliclostridium pullicola</name>
    <dbReference type="NCBI Taxonomy" id="2840953"/>
    <lineage>
        <taxon>Bacteria</taxon>
        <taxon>Bacillati</taxon>
        <taxon>Bacillota</taxon>
        <taxon>Clostridia</taxon>
        <taxon>Eubacteriales</taxon>
        <taxon>Candidatus Stercoripulliclostridium</taxon>
    </lineage>
</organism>
<keyword evidence="5 8" id="KW-0406">Ion transport</keyword>
<reference evidence="10" key="1">
    <citation type="submission" date="2020-10" db="EMBL/GenBank/DDBJ databases">
        <authorList>
            <person name="Gilroy R."/>
        </authorList>
    </citation>
    <scope>NUCLEOTIDE SEQUENCE</scope>
    <source>
        <strain evidence="10">517</strain>
    </source>
</reference>
<evidence type="ECO:0000313" key="11">
    <source>
        <dbReference type="Proteomes" id="UP000727857"/>
    </source>
</evidence>
<dbReference type="InterPro" id="IPR022929">
    <property type="entry name" value="Put_MntP"/>
</dbReference>
<evidence type="ECO:0000256" key="6">
    <source>
        <dbReference type="ARBA" id="ARBA00023136"/>
    </source>
</evidence>
<keyword evidence="3 8" id="KW-0812">Transmembrane</keyword>
<dbReference type="Pfam" id="PF02659">
    <property type="entry name" value="Mntp"/>
    <property type="match status" value="2"/>
</dbReference>
<keyword evidence="6 8" id="KW-0472">Membrane</keyword>
<feature type="transmembrane region" description="Helical" evidence="8">
    <location>
        <begin position="212"/>
        <end position="229"/>
    </location>
</feature>
<dbReference type="AlphaFoldDB" id="A0A940DF93"/>
<dbReference type="HAMAP" id="MF_01521">
    <property type="entry name" value="MntP_pump"/>
    <property type="match status" value="1"/>
</dbReference>
<feature type="transmembrane region" description="Helical" evidence="8">
    <location>
        <begin position="70"/>
        <end position="89"/>
    </location>
</feature>
<evidence type="ECO:0000256" key="7">
    <source>
        <dbReference type="ARBA" id="ARBA00023211"/>
    </source>
</evidence>
<keyword evidence="7 8" id="KW-0464">Manganese</keyword>
<accession>A0A940DF93</accession>
<feature type="transmembrane region" description="Helical" evidence="8">
    <location>
        <begin position="180"/>
        <end position="200"/>
    </location>
</feature>
<keyword evidence="1 8" id="KW-0813">Transport</keyword>
<keyword evidence="4 8" id="KW-1133">Transmembrane helix</keyword>
<protein>
    <recommendedName>
        <fullName evidence="8">Putative manganese efflux pump MntP</fullName>
    </recommendedName>
</protein>
<comment type="similarity">
    <text evidence="8">Belongs to the MntP (TC 9.B.29) family.</text>
</comment>
<evidence type="ECO:0000256" key="5">
    <source>
        <dbReference type="ARBA" id="ARBA00023065"/>
    </source>
</evidence>
<dbReference type="GO" id="GO:0005886">
    <property type="term" value="C:plasma membrane"/>
    <property type="evidence" value="ECO:0007669"/>
    <property type="project" value="UniProtKB-SubCell"/>
</dbReference>
<evidence type="ECO:0000256" key="1">
    <source>
        <dbReference type="ARBA" id="ARBA00022448"/>
    </source>
</evidence>
<dbReference type="PANTHER" id="PTHR35529:SF1">
    <property type="entry name" value="MANGANESE EFFLUX PUMP MNTP-RELATED"/>
    <property type="match status" value="1"/>
</dbReference>
<feature type="transmembrane region" description="Helical" evidence="8">
    <location>
        <begin position="154"/>
        <end position="174"/>
    </location>
</feature>